<dbReference type="RefSeq" id="WP_307436905.1">
    <property type="nucleotide sequence ID" value="NZ_JAUSVK010000001.1"/>
</dbReference>
<name>A0ABU0FPG5_9HYPH</name>
<comment type="caution">
    <text evidence="4">The sequence shown here is derived from an EMBL/GenBank/DDBJ whole genome shotgun (WGS) entry which is preliminary data.</text>
</comment>
<sequence>MSSHDPVKDVIVHCCHLMAQKGLIAGTEGNVSARARDGGIWTTPSDLNKGQVTAEVLVRIDFDGNILEGEHRPTSERFMHLEFYKQRPGVNGVAHGHPVFSTAYAAAGRKLPRDILPELVATIGDIALVPYGRPSGPKLAAAIAPYVARHNAFLLQNHGSIACGASVLEAYQRLEVVEAYAKTCWAAETIGGVKPMSAADIADLPVPSLA</sequence>
<dbReference type="EC" id="4.1.2.17" evidence="4"/>
<dbReference type="Proteomes" id="UP001237448">
    <property type="component" value="Unassembled WGS sequence"/>
</dbReference>
<dbReference type="EMBL" id="JAUSVK010000001">
    <property type="protein sequence ID" value="MDQ0396508.1"/>
    <property type="molecule type" value="Genomic_DNA"/>
</dbReference>
<dbReference type="InterPro" id="IPR001303">
    <property type="entry name" value="Aldolase_II/adducin_N"/>
</dbReference>
<protein>
    <submittedName>
        <fullName evidence="4">L-fuculose-phosphate aldolase</fullName>
        <ecNumber evidence="4">4.1.2.17</ecNumber>
    </submittedName>
</protein>
<evidence type="ECO:0000256" key="1">
    <source>
        <dbReference type="ARBA" id="ARBA00022723"/>
    </source>
</evidence>
<proteinExistence type="predicted"/>
<dbReference type="PANTHER" id="PTHR22789:SF0">
    <property type="entry name" value="3-OXO-TETRONATE 4-PHOSPHATE DECARBOXYLASE-RELATED"/>
    <property type="match status" value="1"/>
</dbReference>
<keyword evidence="2 4" id="KW-0456">Lyase</keyword>
<evidence type="ECO:0000313" key="5">
    <source>
        <dbReference type="Proteomes" id="UP001237448"/>
    </source>
</evidence>
<dbReference type="InterPro" id="IPR050197">
    <property type="entry name" value="Aldolase_class_II_sugar_metab"/>
</dbReference>
<dbReference type="SUPFAM" id="SSF53639">
    <property type="entry name" value="AraD/HMP-PK domain-like"/>
    <property type="match status" value="1"/>
</dbReference>
<keyword evidence="5" id="KW-1185">Reference proteome</keyword>
<feature type="domain" description="Class II aldolase/adducin N-terminal" evidence="3">
    <location>
        <begin position="9"/>
        <end position="185"/>
    </location>
</feature>
<dbReference type="InterPro" id="IPR036409">
    <property type="entry name" value="Aldolase_II/adducin_N_sf"/>
</dbReference>
<keyword evidence="1" id="KW-0479">Metal-binding</keyword>
<evidence type="ECO:0000313" key="4">
    <source>
        <dbReference type="EMBL" id="MDQ0396508.1"/>
    </source>
</evidence>
<accession>A0ABU0FPG5</accession>
<gene>
    <name evidence="4" type="ORF">J3R73_006300</name>
</gene>
<dbReference type="Gene3D" id="3.40.225.10">
    <property type="entry name" value="Class II aldolase/adducin N-terminal domain"/>
    <property type="match status" value="1"/>
</dbReference>
<evidence type="ECO:0000256" key="2">
    <source>
        <dbReference type="ARBA" id="ARBA00023239"/>
    </source>
</evidence>
<dbReference type="SMART" id="SM01007">
    <property type="entry name" value="Aldolase_II"/>
    <property type="match status" value="1"/>
</dbReference>
<dbReference type="PANTHER" id="PTHR22789">
    <property type="entry name" value="FUCULOSE PHOSPHATE ALDOLASE"/>
    <property type="match status" value="1"/>
</dbReference>
<organism evidence="4 5">
    <name type="scientific">Labrys monachus</name>
    <dbReference type="NCBI Taxonomy" id="217067"/>
    <lineage>
        <taxon>Bacteria</taxon>
        <taxon>Pseudomonadati</taxon>
        <taxon>Pseudomonadota</taxon>
        <taxon>Alphaproteobacteria</taxon>
        <taxon>Hyphomicrobiales</taxon>
        <taxon>Xanthobacteraceae</taxon>
        <taxon>Labrys</taxon>
    </lineage>
</organism>
<reference evidence="4 5" key="1">
    <citation type="submission" date="2023-07" db="EMBL/GenBank/DDBJ databases">
        <title>Genomic Encyclopedia of Type Strains, Phase IV (KMG-IV): sequencing the most valuable type-strain genomes for metagenomic binning, comparative biology and taxonomic classification.</title>
        <authorList>
            <person name="Goeker M."/>
        </authorList>
    </citation>
    <scope>NUCLEOTIDE SEQUENCE [LARGE SCALE GENOMIC DNA]</scope>
    <source>
        <strain evidence="4 5">DSM 5896</strain>
    </source>
</reference>
<dbReference type="Pfam" id="PF00596">
    <property type="entry name" value="Aldolase_II"/>
    <property type="match status" value="1"/>
</dbReference>
<evidence type="ECO:0000259" key="3">
    <source>
        <dbReference type="SMART" id="SM01007"/>
    </source>
</evidence>
<dbReference type="GO" id="GO:0008738">
    <property type="term" value="F:L-fuculose-phosphate aldolase activity"/>
    <property type="evidence" value="ECO:0007669"/>
    <property type="project" value="UniProtKB-EC"/>
</dbReference>